<protein>
    <submittedName>
        <fullName evidence="1">Uncharacterized protein</fullName>
    </submittedName>
</protein>
<reference evidence="1" key="1">
    <citation type="journal article" date="2021" name="Proc. Natl. Acad. Sci. U.S.A.">
        <title>A Catalog of Tens of Thousands of Viruses from Human Metagenomes Reveals Hidden Associations with Chronic Diseases.</title>
        <authorList>
            <person name="Tisza M.J."/>
            <person name="Buck C.B."/>
        </authorList>
    </citation>
    <scope>NUCLEOTIDE SEQUENCE</scope>
    <source>
        <strain evidence="1">CtqSm5</strain>
    </source>
</reference>
<organism evidence="1">
    <name type="scientific">Siphoviridae sp. ctqSm5</name>
    <dbReference type="NCBI Taxonomy" id="2827949"/>
    <lineage>
        <taxon>Viruses</taxon>
        <taxon>Duplodnaviria</taxon>
        <taxon>Heunggongvirae</taxon>
        <taxon>Uroviricota</taxon>
        <taxon>Caudoviricetes</taxon>
    </lineage>
</organism>
<proteinExistence type="predicted"/>
<sequence length="162" mass="18715">MGRKDDKFDYGLAYEYLDGSVVEFKFKTTEVIINKWISPELKRRTKTTPSTFAEKSEIEWETILGNNELLDMNCCQHIIDILNELEIDYMAERKDAIPHTGEMVGRIKFKGETFAEEYEIGEGKFSIETIREIALGNNSDNEVESAEIIKLTTYSEVIEKIK</sequence>
<accession>A0A8S5SPZ2</accession>
<dbReference type="EMBL" id="BK032642">
    <property type="protein sequence ID" value="DAF52759.1"/>
    <property type="molecule type" value="Genomic_DNA"/>
</dbReference>
<name>A0A8S5SPZ2_9CAUD</name>
<evidence type="ECO:0000313" key="1">
    <source>
        <dbReference type="EMBL" id="DAF52759.1"/>
    </source>
</evidence>